<keyword evidence="3" id="KW-1185">Reference proteome</keyword>
<proteinExistence type="predicted"/>
<evidence type="ECO:0000313" key="3">
    <source>
        <dbReference type="Proteomes" id="UP001501771"/>
    </source>
</evidence>
<comment type="caution">
    <text evidence="2">The sequence shown here is derived from an EMBL/GenBank/DDBJ whole genome shotgun (WGS) entry which is preliminary data.</text>
</comment>
<name>A0ABN3A325_9ACTN</name>
<dbReference type="EMBL" id="BAAAQR010000013">
    <property type="protein sequence ID" value="GAA2152936.1"/>
    <property type="molecule type" value="Genomic_DNA"/>
</dbReference>
<evidence type="ECO:0000313" key="2">
    <source>
        <dbReference type="EMBL" id="GAA2152936.1"/>
    </source>
</evidence>
<gene>
    <name evidence="2" type="ORF">GCM10009844_36710</name>
</gene>
<sequence>MDERRAAGLASGRLAESAEGAEGRGLVEGIEEPVSGRLYQALRRAVLEHVTSERRRVFGPLLHVGTPGEREDLFAPDPVDPAPEGRGPLDQALRADVVAALLRRHRSASPAPLVWLTRPGELCLQDVDAAWLAAARTAAAEADLPLTMVVVTRQGWWDPRSGATRTWRRLRAR</sequence>
<feature type="compositionally biased region" description="Low complexity" evidence="1">
    <location>
        <begin position="7"/>
        <end position="18"/>
    </location>
</feature>
<feature type="region of interest" description="Disordered" evidence="1">
    <location>
        <begin position="1"/>
        <end position="27"/>
    </location>
</feature>
<reference evidence="2 3" key="1">
    <citation type="journal article" date="2019" name="Int. J. Syst. Evol. Microbiol.">
        <title>The Global Catalogue of Microorganisms (GCM) 10K type strain sequencing project: providing services to taxonomists for standard genome sequencing and annotation.</title>
        <authorList>
            <consortium name="The Broad Institute Genomics Platform"/>
            <consortium name="The Broad Institute Genome Sequencing Center for Infectious Disease"/>
            <person name="Wu L."/>
            <person name="Ma J."/>
        </authorList>
    </citation>
    <scope>NUCLEOTIDE SEQUENCE [LARGE SCALE GENOMIC DNA]</scope>
    <source>
        <strain evidence="2 3">JCM 16022</strain>
    </source>
</reference>
<organism evidence="2 3">
    <name type="scientific">Nocardioides koreensis</name>
    <dbReference type="NCBI Taxonomy" id="433651"/>
    <lineage>
        <taxon>Bacteria</taxon>
        <taxon>Bacillati</taxon>
        <taxon>Actinomycetota</taxon>
        <taxon>Actinomycetes</taxon>
        <taxon>Propionibacteriales</taxon>
        <taxon>Nocardioidaceae</taxon>
        <taxon>Nocardioides</taxon>
    </lineage>
</organism>
<accession>A0ABN3A325</accession>
<protein>
    <submittedName>
        <fullName evidence="2">Uncharacterized protein</fullName>
    </submittedName>
</protein>
<evidence type="ECO:0000256" key="1">
    <source>
        <dbReference type="SAM" id="MobiDB-lite"/>
    </source>
</evidence>
<dbReference type="Proteomes" id="UP001501771">
    <property type="component" value="Unassembled WGS sequence"/>
</dbReference>